<organism evidence="2 3">
    <name type="scientific">Pseudodesulfovibrio alkaliphilus</name>
    <dbReference type="NCBI Taxonomy" id="2661613"/>
    <lineage>
        <taxon>Bacteria</taxon>
        <taxon>Pseudomonadati</taxon>
        <taxon>Thermodesulfobacteriota</taxon>
        <taxon>Desulfovibrionia</taxon>
        <taxon>Desulfovibrionales</taxon>
        <taxon>Desulfovibrionaceae</taxon>
    </lineage>
</organism>
<evidence type="ECO:0000259" key="1">
    <source>
        <dbReference type="Pfam" id="PF00535"/>
    </source>
</evidence>
<keyword evidence="2" id="KW-0808">Transferase</keyword>
<dbReference type="Gene3D" id="3.90.550.10">
    <property type="entry name" value="Spore Coat Polysaccharide Biosynthesis Protein SpsA, Chain A"/>
    <property type="match status" value="1"/>
</dbReference>
<evidence type="ECO:0000313" key="3">
    <source>
        <dbReference type="Proteomes" id="UP000461162"/>
    </source>
</evidence>
<dbReference type="Pfam" id="PF00535">
    <property type="entry name" value="Glycos_transf_2"/>
    <property type="match status" value="1"/>
</dbReference>
<reference evidence="2 3" key="1">
    <citation type="submission" date="2019-11" db="EMBL/GenBank/DDBJ databases">
        <title>Pseudodesulfovibrio alkaliphilus, sp. nov., an alkaliphilic sulfate-reducing bacteria from mud volcano of Taman peninsula, Russia.</title>
        <authorList>
            <person name="Frolova A."/>
            <person name="Merkel A.Y."/>
            <person name="Slobodkin A.I."/>
        </authorList>
    </citation>
    <scope>NUCLEOTIDE SEQUENCE [LARGE SCALE GENOMIC DNA]</scope>
    <source>
        <strain evidence="2 3">F-1</strain>
    </source>
</reference>
<dbReference type="InterPro" id="IPR001173">
    <property type="entry name" value="Glyco_trans_2-like"/>
</dbReference>
<evidence type="ECO:0000313" key="2">
    <source>
        <dbReference type="EMBL" id="MUM76520.1"/>
    </source>
</evidence>
<feature type="domain" description="Glycosyltransferase 2-like" evidence="1">
    <location>
        <begin position="10"/>
        <end position="121"/>
    </location>
</feature>
<protein>
    <submittedName>
        <fullName evidence="2">Glycosyltransferase</fullName>
    </submittedName>
</protein>
<dbReference type="EMBL" id="WODC01000001">
    <property type="protein sequence ID" value="MUM76520.1"/>
    <property type="molecule type" value="Genomic_DNA"/>
</dbReference>
<gene>
    <name evidence="2" type="ORF">GKC30_02600</name>
</gene>
<proteinExistence type="predicted"/>
<name>A0A7K1KKF8_9BACT</name>
<dbReference type="Proteomes" id="UP000461162">
    <property type="component" value="Unassembled WGS sequence"/>
</dbReference>
<dbReference type="AlphaFoldDB" id="A0A7K1KKF8"/>
<dbReference type="GO" id="GO:0016740">
    <property type="term" value="F:transferase activity"/>
    <property type="evidence" value="ECO:0007669"/>
    <property type="project" value="UniProtKB-KW"/>
</dbReference>
<dbReference type="SUPFAM" id="SSF53448">
    <property type="entry name" value="Nucleotide-diphospho-sugar transferases"/>
    <property type="match status" value="1"/>
</dbReference>
<accession>A0A7K1KKF8</accession>
<sequence length="248" mass="26918">MARDGGILFSIITPTAGNRPKALRKAVESVERAARFAGLETDQVEILIGFDGVRGECPASAYAVRGFNLPADRNGGNGIRALLTSLAQGDKLIFLDDDNVLKPLALRLYLKHFDTELIIGRIDTQLTLDAPQLPRPGGDVVRPGNVDPLCVCVSRRLVTARCGGWRYRDRADADFMNILDWHVNAHSETVVEDVVGMFDAGRSLDASALSPRQAALLDRLAGARECPICLADSLCRVRDTASTHANRV</sequence>
<comment type="caution">
    <text evidence="2">The sequence shown here is derived from an EMBL/GenBank/DDBJ whole genome shotgun (WGS) entry which is preliminary data.</text>
</comment>
<dbReference type="InterPro" id="IPR029044">
    <property type="entry name" value="Nucleotide-diphossugar_trans"/>
</dbReference>
<dbReference type="RefSeq" id="WP_155932131.1">
    <property type="nucleotide sequence ID" value="NZ_WODC01000001.1"/>
</dbReference>
<keyword evidence="3" id="KW-1185">Reference proteome</keyword>